<comment type="caution">
    <text evidence="1">The sequence shown here is derived from an EMBL/GenBank/DDBJ whole genome shotgun (WGS) entry which is preliminary data.</text>
</comment>
<dbReference type="EMBL" id="SFBK01000016">
    <property type="protein sequence ID" value="TRU31030.1"/>
    <property type="molecule type" value="Genomic_DNA"/>
</dbReference>
<reference evidence="1 2" key="1">
    <citation type="submission" date="2019-01" db="EMBL/GenBank/DDBJ databases">
        <title>Coherence of Microcystis species and biogeography revealed through population genomics.</title>
        <authorList>
            <person name="Perez-Carrascal O.M."/>
            <person name="Terrat Y."/>
            <person name="Giani A."/>
            <person name="Fortin N."/>
            <person name="Tromas N."/>
            <person name="Shapiro B.J."/>
        </authorList>
    </citation>
    <scope>NUCLEOTIDE SEQUENCE [LARGE SCALE GENOMIC DNA]</scope>
    <source>
        <strain evidence="1">Ma_QC_B_20070730_S2</strain>
    </source>
</reference>
<evidence type="ECO:0000313" key="1">
    <source>
        <dbReference type="EMBL" id="TRU31030.1"/>
    </source>
</evidence>
<sequence>MYGGDEAYRGYQASKKRYFYGIKIHLMVTETGEPVEFFLSTGLFADVRGLRVFSFDLPVGSVVYADKADNDYETEDLLLEAEHIQLSAMGKHNSKYLLILLRYLTFSGNLSCN</sequence>
<organism evidence="1 2">
    <name type="scientific">Microcystis aeruginosa Ma_QC_B_20070730_S2</name>
    <dbReference type="NCBI Taxonomy" id="2486256"/>
    <lineage>
        <taxon>Bacteria</taxon>
        <taxon>Bacillati</taxon>
        <taxon>Cyanobacteriota</taxon>
        <taxon>Cyanophyceae</taxon>
        <taxon>Oscillatoriophycideae</taxon>
        <taxon>Chroococcales</taxon>
        <taxon>Microcystaceae</taxon>
        <taxon>Microcystis</taxon>
    </lineage>
</organism>
<dbReference type="AlphaFoldDB" id="A0A552E958"/>
<dbReference type="Proteomes" id="UP000320551">
    <property type="component" value="Unassembled WGS sequence"/>
</dbReference>
<protein>
    <submittedName>
        <fullName evidence="1">Uncharacterized protein</fullName>
    </submittedName>
</protein>
<name>A0A552E958_MICAE</name>
<gene>
    <name evidence="1" type="ORF">EWV80_00955</name>
</gene>
<proteinExistence type="predicted"/>
<accession>A0A552E958</accession>
<evidence type="ECO:0000313" key="2">
    <source>
        <dbReference type="Proteomes" id="UP000320551"/>
    </source>
</evidence>